<evidence type="ECO:0000256" key="11">
    <source>
        <dbReference type="SAM" id="Phobius"/>
    </source>
</evidence>
<evidence type="ECO:0000256" key="2">
    <source>
        <dbReference type="ARBA" id="ARBA00022448"/>
    </source>
</evidence>
<dbReference type="GO" id="GO:1990573">
    <property type="term" value="P:potassium ion import across plasma membrane"/>
    <property type="evidence" value="ECO:0007669"/>
    <property type="project" value="TreeGrafter"/>
</dbReference>
<keyword evidence="8" id="KW-0406">Ion transport</keyword>
<dbReference type="PANTHER" id="PTHR11767">
    <property type="entry name" value="INWARD RECTIFIER POTASSIUM CHANNEL"/>
    <property type="match status" value="1"/>
</dbReference>
<dbReference type="GO" id="GO:0005242">
    <property type="term" value="F:inward rectifier potassium channel activity"/>
    <property type="evidence" value="ECO:0007669"/>
    <property type="project" value="InterPro"/>
</dbReference>
<dbReference type="AlphaFoldDB" id="A0A9D7LPI0"/>
<keyword evidence="5" id="KW-0851">Voltage-gated channel</keyword>
<keyword evidence="6" id="KW-0630">Potassium</keyword>
<evidence type="ECO:0000259" key="12">
    <source>
        <dbReference type="Pfam" id="PF07885"/>
    </source>
</evidence>
<evidence type="ECO:0000256" key="9">
    <source>
        <dbReference type="ARBA" id="ARBA00023136"/>
    </source>
</evidence>
<gene>
    <name evidence="14" type="ORF">IPN75_16520</name>
</gene>
<dbReference type="Proteomes" id="UP000808146">
    <property type="component" value="Unassembled WGS sequence"/>
</dbReference>
<dbReference type="GO" id="GO:0005886">
    <property type="term" value="C:plasma membrane"/>
    <property type="evidence" value="ECO:0007669"/>
    <property type="project" value="TreeGrafter"/>
</dbReference>
<feature type="domain" description="Potassium channel" evidence="12">
    <location>
        <begin position="57"/>
        <end position="126"/>
    </location>
</feature>
<evidence type="ECO:0000256" key="7">
    <source>
        <dbReference type="ARBA" id="ARBA00022989"/>
    </source>
</evidence>
<dbReference type="Pfam" id="PF17655">
    <property type="entry name" value="IRK_C"/>
    <property type="match status" value="1"/>
</dbReference>
<dbReference type="Gene3D" id="2.60.40.1400">
    <property type="entry name" value="G protein-activated inward rectifier potassium channel 1"/>
    <property type="match status" value="1"/>
</dbReference>
<accession>A0A9D7LPI0</accession>
<evidence type="ECO:0000256" key="4">
    <source>
        <dbReference type="ARBA" id="ARBA00022692"/>
    </source>
</evidence>
<dbReference type="SUPFAM" id="SSF81324">
    <property type="entry name" value="Voltage-gated potassium channels"/>
    <property type="match status" value="1"/>
</dbReference>
<proteinExistence type="predicted"/>
<organism evidence="14 15">
    <name type="scientific">Candidatus Dechloromonas phosphorivorans</name>
    <dbReference type="NCBI Taxonomy" id="2899244"/>
    <lineage>
        <taxon>Bacteria</taxon>
        <taxon>Pseudomonadati</taxon>
        <taxon>Pseudomonadota</taxon>
        <taxon>Betaproteobacteria</taxon>
        <taxon>Rhodocyclales</taxon>
        <taxon>Azonexaceae</taxon>
        <taxon>Dechloromonas</taxon>
    </lineage>
</organism>
<dbReference type="EMBL" id="JADKBR010000019">
    <property type="protein sequence ID" value="MBK8891866.1"/>
    <property type="molecule type" value="Genomic_DNA"/>
</dbReference>
<feature type="domain" description="Inward rectifier potassium channel C-terminal" evidence="13">
    <location>
        <begin position="136"/>
        <end position="295"/>
    </location>
</feature>
<feature type="transmembrane region" description="Helical" evidence="11">
    <location>
        <begin position="40"/>
        <end position="64"/>
    </location>
</feature>
<evidence type="ECO:0000259" key="13">
    <source>
        <dbReference type="Pfam" id="PF17655"/>
    </source>
</evidence>
<keyword evidence="2" id="KW-0813">Transport</keyword>
<dbReference type="SUPFAM" id="SSF81296">
    <property type="entry name" value="E set domains"/>
    <property type="match status" value="1"/>
</dbReference>
<feature type="transmembrane region" description="Helical" evidence="11">
    <location>
        <begin position="101"/>
        <end position="126"/>
    </location>
</feature>
<dbReference type="GO" id="GO:0034702">
    <property type="term" value="C:monoatomic ion channel complex"/>
    <property type="evidence" value="ECO:0007669"/>
    <property type="project" value="UniProtKB-KW"/>
</dbReference>
<evidence type="ECO:0000313" key="14">
    <source>
        <dbReference type="EMBL" id="MBK8891866.1"/>
    </source>
</evidence>
<keyword evidence="3" id="KW-0633">Potassium transport</keyword>
<dbReference type="InterPro" id="IPR041647">
    <property type="entry name" value="IRK_C"/>
</dbReference>
<protein>
    <recommendedName>
        <fullName evidence="16">ATP-sensitive inward rectifier potassium channel 10</fullName>
    </recommendedName>
</protein>
<evidence type="ECO:0000256" key="3">
    <source>
        <dbReference type="ARBA" id="ARBA00022538"/>
    </source>
</evidence>
<name>A0A9D7LPI0_9RHOO</name>
<dbReference type="Pfam" id="PF07885">
    <property type="entry name" value="Ion_trans_2"/>
    <property type="match status" value="1"/>
</dbReference>
<dbReference type="InterPro" id="IPR016449">
    <property type="entry name" value="K_chnl_inward-rec_Kir"/>
</dbReference>
<evidence type="ECO:0000256" key="6">
    <source>
        <dbReference type="ARBA" id="ARBA00022958"/>
    </source>
</evidence>
<evidence type="ECO:0000256" key="10">
    <source>
        <dbReference type="ARBA" id="ARBA00023303"/>
    </source>
</evidence>
<evidence type="ECO:0000313" key="15">
    <source>
        <dbReference type="Proteomes" id="UP000808146"/>
    </source>
</evidence>
<dbReference type="InterPro" id="IPR013099">
    <property type="entry name" value="K_chnl_dom"/>
</dbReference>
<dbReference type="PANTHER" id="PTHR11767:SF102">
    <property type="entry name" value="INWARDLY RECTIFYING POTASSIUM CHANNEL 1, ISOFORM F"/>
    <property type="match status" value="1"/>
</dbReference>
<comment type="subcellular location">
    <subcellularLocation>
        <location evidence="1">Membrane</location>
        <topology evidence="1">Multi-pass membrane protein</topology>
    </subcellularLocation>
</comment>
<evidence type="ECO:0000256" key="5">
    <source>
        <dbReference type="ARBA" id="ARBA00022882"/>
    </source>
</evidence>
<comment type="caution">
    <text evidence="14">The sequence shown here is derived from an EMBL/GenBank/DDBJ whole genome shotgun (WGS) entry which is preliminary data.</text>
</comment>
<keyword evidence="7 11" id="KW-1133">Transmembrane helix</keyword>
<dbReference type="InterPro" id="IPR013518">
    <property type="entry name" value="K_chnl_inward-rec_Kir_cyto"/>
</dbReference>
<dbReference type="InterPro" id="IPR014756">
    <property type="entry name" value="Ig_E-set"/>
</dbReference>
<keyword evidence="10" id="KW-0407">Ion channel</keyword>
<sequence>MSAKARPGRQIRIGKQDIIPLGAPPGGFRDLYHLSLTASWPAFLGCLALAHLSLNTFFALLYLMDENAIANARPGSFADAFFFSVETLATVGYGNMNPQSFYGHVIATIEIFTGMVSIAMTTGLIFGRFARARARILFSRPMTVTEFDGQPTLMFRLANQRHNEILEASVRLRLVRRETSVEGIEMRRIHDLVLLRQQTPVFSLSWTVMHVIGPGSPLFAATAENLREADALFLVTVEGMDITFAQTVHARHSYAADDVKWNQRFVDVLRTDGTGQSYLDYHRFHDLLPGDTPHAAPER</sequence>
<keyword evidence="9 11" id="KW-0472">Membrane</keyword>
<dbReference type="GO" id="GO:0034765">
    <property type="term" value="P:regulation of monoatomic ion transmembrane transport"/>
    <property type="evidence" value="ECO:0007669"/>
    <property type="project" value="TreeGrafter"/>
</dbReference>
<dbReference type="Gene3D" id="1.10.287.70">
    <property type="match status" value="1"/>
</dbReference>
<evidence type="ECO:0008006" key="16">
    <source>
        <dbReference type="Google" id="ProtNLM"/>
    </source>
</evidence>
<evidence type="ECO:0000256" key="1">
    <source>
        <dbReference type="ARBA" id="ARBA00004141"/>
    </source>
</evidence>
<evidence type="ECO:0000256" key="8">
    <source>
        <dbReference type="ARBA" id="ARBA00023065"/>
    </source>
</evidence>
<dbReference type="PRINTS" id="PR01320">
    <property type="entry name" value="KIRCHANNEL"/>
</dbReference>
<reference evidence="14" key="1">
    <citation type="submission" date="2020-10" db="EMBL/GenBank/DDBJ databases">
        <title>Connecting structure to function with the recovery of over 1000 high-quality activated sludge metagenome-assembled genomes encoding full-length rRNA genes using long-read sequencing.</title>
        <authorList>
            <person name="Singleton C.M."/>
            <person name="Petriglieri F."/>
            <person name="Kristensen J.M."/>
            <person name="Kirkegaard R.H."/>
            <person name="Michaelsen T.Y."/>
            <person name="Andersen M.H."/>
            <person name="Karst S.M."/>
            <person name="Dueholm M.S."/>
            <person name="Nielsen P.H."/>
            <person name="Albertsen M."/>
        </authorList>
    </citation>
    <scope>NUCLEOTIDE SEQUENCE</scope>
    <source>
        <strain evidence="14">OdNE_18-Q3-R46-58_BAT3C.305</strain>
    </source>
</reference>
<keyword evidence="4 11" id="KW-0812">Transmembrane</keyword>